<accession>A0A835IYV5</accession>
<organism evidence="1 2">
    <name type="scientific">Salix dunnii</name>
    <dbReference type="NCBI Taxonomy" id="1413687"/>
    <lineage>
        <taxon>Eukaryota</taxon>
        <taxon>Viridiplantae</taxon>
        <taxon>Streptophyta</taxon>
        <taxon>Embryophyta</taxon>
        <taxon>Tracheophyta</taxon>
        <taxon>Spermatophyta</taxon>
        <taxon>Magnoliopsida</taxon>
        <taxon>eudicotyledons</taxon>
        <taxon>Gunneridae</taxon>
        <taxon>Pentapetalae</taxon>
        <taxon>rosids</taxon>
        <taxon>fabids</taxon>
        <taxon>Malpighiales</taxon>
        <taxon>Salicaceae</taxon>
        <taxon>Saliceae</taxon>
        <taxon>Salix</taxon>
    </lineage>
</organism>
<protein>
    <submittedName>
        <fullName evidence="1">Uncharacterized protein</fullName>
    </submittedName>
</protein>
<gene>
    <name evidence="1" type="ORF">SADUNF_Sadunf19G0072400</name>
</gene>
<dbReference type="Proteomes" id="UP000657918">
    <property type="component" value="Unassembled WGS sequence"/>
</dbReference>
<evidence type="ECO:0000313" key="2">
    <source>
        <dbReference type="Proteomes" id="UP000657918"/>
    </source>
</evidence>
<sequence>MKHKRRYSNPRHLGEAEPEDGCYLRAKGWDKALTEFAAATLANAEAKSKPPLFVTLLVDFKGLNEMLILSLC</sequence>
<name>A0A835IYV5_9ROSI</name>
<keyword evidence="2" id="KW-1185">Reference proteome</keyword>
<dbReference type="EMBL" id="JADGMS010000019">
    <property type="protein sequence ID" value="KAF9661472.1"/>
    <property type="molecule type" value="Genomic_DNA"/>
</dbReference>
<reference evidence="1 2" key="1">
    <citation type="submission" date="2020-10" db="EMBL/GenBank/DDBJ databases">
        <title>Plant Genome Project.</title>
        <authorList>
            <person name="Zhang R.-G."/>
        </authorList>
    </citation>
    <scope>NUCLEOTIDE SEQUENCE [LARGE SCALE GENOMIC DNA]</scope>
    <source>
        <strain evidence="1">FAFU-HL-1</strain>
        <tissue evidence="1">Leaf</tissue>
    </source>
</reference>
<comment type="caution">
    <text evidence="1">The sequence shown here is derived from an EMBL/GenBank/DDBJ whole genome shotgun (WGS) entry which is preliminary data.</text>
</comment>
<proteinExistence type="predicted"/>
<evidence type="ECO:0000313" key="1">
    <source>
        <dbReference type="EMBL" id="KAF9661472.1"/>
    </source>
</evidence>
<dbReference type="AlphaFoldDB" id="A0A835IYV5"/>